<dbReference type="AlphaFoldDB" id="A0A9X4BHE0"/>
<dbReference type="EMBL" id="JAOVZO020000018">
    <property type="protein sequence ID" value="MDC8014025.1"/>
    <property type="molecule type" value="Genomic_DNA"/>
</dbReference>
<keyword evidence="2" id="KW-1133">Transmembrane helix</keyword>
<dbReference type="Proteomes" id="UP001139971">
    <property type="component" value="Unassembled WGS sequence"/>
</dbReference>
<dbReference type="SMART" id="SM00267">
    <property type="entry name" value="GGDEF"/>
    <property type="match status" value="1"/>
</dbReference>
<dbReference type="SMART" id="SM00091">
    <property type="entry name" value="PAS"/>
    <property type="match status" value="2"/>
</dbReference>
<proteinExistence type="predicted"/>
<evidence type="ECO:0000259" key="5">
    <source>
        <dbReference type="PROSITE" id="PS50883"/>
    </source>
</evidence>
<dbReference type="InterPro" id="IPR000014">
    <property type="entry name" value="PAS"/>
</dbReference>
<dbReference type="SUPFAM" id="SSF55785">
    <property type="entry name" value="PYP-like sensor domain (PAS domain)"/>
    <property type="match status" value="2"/>
</dbReference>
<comment type="cofactor">
    <cofactor evidence="1">
        <name>Mg(2+)</name>
        <dbReference type="ChEBI" id="CHEBI:18420"/>
    </cofactor>
</comment>
<dbReference type="SUPFAM" id="SSF55073">
    <property type="entry name" value="Nucleotide cyclase"/>
    <property type="match status" value="1"/>
</dbReference>
<dbReference type="PROSITE" id="PS50113">
    <property type="entry name" value="PAC"/>
    <property type="match status" value="2"/>
</dbReference>
<dbReference type="Gene3D" id="3.30.450.20">
    <property type="entry name" value="PAS domain"/>
    <property type="match status" value="2"/>
</dbReference>
<feature type="domain" description="PAC" evidence="4">
    <location>
        <begin position="454"/>
        <end position="506"/>
    </location>
</feature>
<sequence length="937" mass="104684">MFVGPPLSPERVGARRLFRLAWPFVGIVAVLVLLFGASMDILSAARAYVGGEGLWSKAQKQAFATLERYTWSRDPADHRAFLREIDVSLGDRAARAELERRDPDYAATRDGFLRGRNHPDDVPALVRLFRNFSRTADFAEAVAIWTRADTLIDEAVALGKEIHAHIADATPPDYDLAAARARLVELDGRLTPLENAFSQALGELSRRTRFLLNLVIAAIAVVLVAFAVLRTRRLLLESDAFERASKRSEARFERAVSDSSDGLWEWDRVERSLYLSPHFYELLDLEATQAPREPVEIFARVHPQDRAPLLRLLRRHFRRGVRFDMECRLRRRDGDHAWVRARGHAERDDSGRVVRVGGSIADIGDRKRAEAQLFAEKERAQVTLESIGDAVVATDVQGSVEYLNPVAEALTGWTNAQARGLPLAGVCDILDEATGAPVRDPVEAVLRERGTVALGTKLLLRRRHGGSTPIDETATPIRDRTGEIDGVVLVFRDVSRERQYSETLSYQASHDLLTGLVNRHEFERRLDQSLQQARLSQRPHALLYIDLDQFKLVNDTAGHAAGDELLRQIGKLLQRQVRENDTIARLGGDEFAVLLDNCPPEAALKVAHKLRQSIAEHPFHFGQRSFAVRASVGLLDLGAAPLTRDDVLGLADAACYVAKDQGRDRVYRYHPDDALLNLRRGEMEWVDRLHRALDQGRLRLYRQEILALSTIAPAGAHFEVLLRLEESGRTVLPMTFIPAAERYGLMPLIDRWVLRATLHRLAVAQELGAERVALCAINLSGASLADADFIHYAKEQFRHFRVAPSTVCFEITETVAIADLARAGEFMQQLRDIGCRFALDDFGVGMSSLNYLKNLPVDFLKIDGAFVKDMRHDRIDRAMVEAIARVGQVMGKATIAEMVEDAATLADARAIGIDYAQGYAVSRPRPFTVGRNATDRV</sequence>
<dbReference type="InterPro" id="IPR029787">
    <property type="entry name" value="Nucleotide_cyclase"/>
</dbReference>
<keyword evidence="2" id="KW-0812">Transmembrane</keyword>
<name>A0A9X4BHE0_9GAMM</name>
<dbReference type="InterPro" id="IPR001610">
    <property type="entry name" value="PAC"/>
</dbReference>
<dbReference type="Gene3D" id="3.30.70.270">
    <property type="match status" value="1"/>
</dbReference>
<evidence type="ECO:0000259" key="4">
    <source>
        <dbReference type="PROSITE" id="PS50113"/>
    </source>
</evidence>
<dbReference type="InterPro" id="IPR000700">
    <property type="entry name" value="PAS-assoc_C"/>
</dbReference>
<evidence type="ECO:0000256" key="1">
    <source>
        <dbReference type="ARBA" id="ARBA00001946"/>
    </source>
</evidence>
<feature type="domain" description="PAS" evidence="3">
    <location>
        <begin position="376"/>
        <end position="449"/>
    </location>
</feature>
<dbReference type="SUPFAM" id="SSF141868">
    <property type="entry name" value="EAL domain-like"/>
    <property type="match status" value="1"/>
</dbReference>
<dbReference type="InterPro" id="IPR043128">
    <property type="entry name" value="Rev_trsase/Diguanyl_cyclase"/>
</dbReference>
<dbReference type="CDD" id="cd01949">
    <property type="entry name" value="GGDEF"/>
    <property type="match status" value="1"/>
</dbReference>
<dbReference type="FunFam" id="3.30.70.270:FF:000001">
    <property type="entry name" value="Diguanylate cyclase domain protein"/>
    <property type="match status" value="1"/>
</dbReference>
<dbReference type="InterPro" id="IPR001633">
    <property type="entry name" value="EAL_dom"/>
</dbReference>
<dbReference type="SMART" id="SM00052">
    <property type="entry name" value="EAL"/>
    <property type="match status" value="1"/>
</dbReference>
<dbReference type="PROSITE" id="PS50883">
    <property type="entry name" value="EAL"/>
    <property type="match status" value="1"/>
</dbReference>
<dbReference type="Pfam" id="PF08448">
    <property type="entry name" value="PAS_4"/>
    <property type="match status" value="1"/>
</dbReference>
<feature type="transmembrane region" description="Helical" evidence="2">
    <location>
        <begin position="20"/>
        <end position="37"/>
    </location>
</feature>
<feature type="domain" description="EAL" evidence="5">
    <location>
        <begin position="682"/>
        <end position="937"/>
    </location>
</feature>
<dbReference type="InterPro" id="IPR035965">
    <property type="entry name" value="PAS-like_dom_sf"/>
</dbReference>
<keyword evidence="8" id="KW-1185">Reference proteome</keyword>
<dbReference type="InterPro" id="IPR052155">
    <property type="entry name" value="Biofilm_reg_signaling"/>
</dbReference>
<dbReference type="InterPro" id="IPR013656">
    <property type="entry name" value="PAS_4"/>
</dbReference>
<feature type="transmembrane region" description="Helical" evidence="2">
    <location>
        <begin position="210"/>
        <end position="229"/>
    </location>
</feature>
<protein>
    <submittedName>
        <fullName evidence="7">EAL domain-containing protein</fullName>
    </submittedName>
</protein>
<dbReference type="PANTHER" id="PTHR44757:SF4">
    <property type="entry name" value="DIGUANYLATE CYCLASE DGCE-RELATED"/>
    <property type="match status" value="1"/>
</dbReference>
<dbReference type="Pfam" id="PF00563">
    <property type="entry name" value="EAL"/>
    <property type="match status" value="1"/>
</dbReference>
<comment type="caution">
    <text evidence="7">The sequence shown here is derived from an EMBL/GenBank/DDBJ whole genome shotgun (WGS) entry which is preliminary data.</text>
</comment>
<accession>A0A9X4BHE0</accession>
<dbReference type="Pfam" id="PF00990">
    <property type="entry name" value="GGDEF"/>
    <property type="match status" value="1"/>
</dbReference>
<evidence type="ECO:0000313" key="7">
    <source>
        <dbReference type="EMBL" id="MDC8014025.1"/>
    </source>
</evidence>
<organism evidence="7 8">
    <name type="scientific">Tahibacter soli</name>
    <dbReference type="NCBI Taxonomy" id="2983605"/>
    <lineage>
        <taxon>Bacteria</taxon>
        <taxon>Pseudomonadati</taxon>
        <taxon>Pseudomonadota</taxon>
        <taxon>Gammaproteobacteria</taxon>
        <taxon>Lysobacterales</taxon>
        <taxon>Rhodanobacteraceae</taxon>
        <taxon>Tahibacter</taxon>
    </lineage>
</organism>
<evidence type="ECO:0000256" key="2">
    <source>
        <dbReference type="SAM" id="Phobius"/>
    </source>
</evidence>
<dbReference type="PANTHER" id="PTHR44757">
    <property type="entry name" value="DIGUANYLATE CYCLASE DGCP"/>
    <property type="match status" value="1"/>
</dbReference>
<reference evidence="7" key="1">
    <citation type="submission" date="2023-02" db="EMBL/GenBank/DDBJ databases">
        <title>Tahibacter soli sp. nov. isolated from soil.</title>
        <authorList>
            <person name="Baek J.H."/>
            <person name="Lee J.K."/>
            <person name="Choi D.G."/>
            <person name="Jeon C.O."/>
        </authorList>
    </citation>
    <scope>NUCLEOTIDE SEQUENCE</scope>
    <source>
        <strain evidence="7">BL</strain>
    </source>
</reference>
<feature type="domain" description="PAC" evidence="4">
    <location>
        <begin position="323"/>
        <end position="375"/>
    </location>
</feature>
<dbReference type="GO" id="GO:0003824">
    <property type="term" value="F:catalytic activity"/>
    <property type="evidence" value="ECO:0007669"/>
    <property type="project" value="UniProtKB-ARBA"/>
</dbReference>
<keyword evidence="2" id="KW-0472">Membrane</keyword>
<feature type="domain" description="PAS" evidence="3">
    <location>
        <begin position="248"/>
        <end position="320"/>
    </location>
</feature>
<dbReference type="PROSITE" id="PS50112">
    <property type="entry name" value="PAS"/>
    <property type="match status" value="2"/>
</dbReference>
<dbReference type="PROSITE" id="PS50887">
    <property type="entry name" value="GGDEF"/>
    <property type="match status" value="1"/>
</dbReference>
<dbReference type="Gene3D" id="3.20.20.450">
    <property type="entry name" value="EAL domain"/>
    <property type="match status" value="1"/>
</dbReference>
<dbReference type="InterPro" id="IPR000160">
    <property type="entry name" value="GGDEF_dom"/>
</dbReference>
<gene>
    <name evidence="7" type="ORF">OD750_015890</name>
</gene>
<dbReference type="InterPro" id="IPR035919">
    <property type="entry name" value="EAL_sf"/>
</dbReference>
<evidence type="ECO:0000259" key="3">
    <source>
        <dbReference type="PROSITE" id="PS50112"/>
    </source>
</evidence>
<dbReference type="SMART" id="SM00086">
    <property type="entry name" value="PAC"/>
    <property type="match status" value="2"/>
</dbReference>
<dbReference type="NCBIfam" id="TIGR00254">
    <property type="entry name" value="GGDEF"/>
    <property type="match status" value="1"/>
</dbReference>
<dbReference type="CDD" id="cd01948">
    <property type="entry name" value="EAL"/>
    <property type="match status" value="1"/>
</dbReference>
<dbReference type="InterPro" id="IPR013655">
    <property type="entry name" value="PAS_fold_3"/>
</dbReference>
<dbReference type="NCBIfam" id="TIGR00229">
    <property type="entry name" value="sensory_box"/>
    <property type="match status" value="2"/>
</dbReference>
<evidence type="ECO:0000259" key="6">
    <source>
        <dbReference type="PROSITE" id="PS50887"/>
    </source>
</evidence>
<dbReference type="CDD" id="cd00130">
    <property type="entry name" value="PAS"/>
    <property type="match status" value="2"/>
</dbReference>
<dbReference type="Pfam" id="PF08447">
    <property type="entry name" value="PAS_3"/>
    <property type="match status" value="1"/>
</dbReference>
<evidence type="ECO:0000313" key="8">
    <source>
        <dbReference type="Proteomes" id="UP001139971"/>
    </source>
</evidence>
<dbReference type="RefSeq" id="WP_263541669.1">
    <property type="nucleotide sequence ID" value="NZ_JAOVZO020000018.1"/>
</dbReference>
<feature type="domain" description="GGDEF" evidence="6">
    <location>
        <begin position="538"/>
        <end position="671"/>
    </location>
</feature>